<dbReference type="AlphaFoldDB" id="A0A0C9TCD7"/>
<keyword evidence="3" id="KW-1185">Reference proteome</keyword>
<gene>
    <name evidence="2" type="ORF">PAXINDRAFT_94095</name>
</gene>
<name>A0A0C9TCD7_PAXIN</name>
<accession>A0A0C9TCD7</accession>
<reference evidence="2 3" key="1">
    <citation type="submission" date="2014-06" db="EMBL/GenBank/DDBJ databases">
        <authorList>
            <consortium name="DOE Joint Genome Institute"/>
            <person name="Kuo A."/>
            <person name="Kohler A."/>
            <person name="Nagy L.G."/>
            <person name="Floudas D."/>
            <person name="Copeland A."/>
            <person name="Barry K.W."/>
            <person name="Cichocki N."/>
            <person name="Veneault-Fourrey C."/>
            <person name="LaButti K."/>
            <person name="Lindquist E.A."/>
            <person name="Lipzen A."/>
            <person name="Lundell T."/>
            <person name="Morin E."/>
            <person name="Murat C."/>
            <person name="Sun H."/>
            <person name="Tunlid A."/>
            <person name="Henrissat B."/>
            <person name="Grigoriev I.V."/>
            <person name="Hibbett D.S."/>
            <person name="Martin F."/>
            <person name="Nordberg H.P."/>
            <person name="Cantor M.N."/>
            <person name="Hua S.X."/>
        </authorList>
    </citation>
    <scope>NUCLEOTIDE SEQUENCE [LARGE SCALE GENOMIC DNA]</scope>
    <source>
        <strain evidence="2 3">ATCC 200175</strain>
    </source>
</reference>
<dbReference type="Proteomes" id="UP000053647">
    <property type="component" value="Unassembled WGS sequence"/>
</dbReference>
<dbReference type="EMBL" id="KN821388">
    <property type="protein sequence ID" value="KIJ04941.1"/>
    <property type="molecule type" value="Genomic_DNA"/>
</dbReference>
<evidence type="ECO:0000313" key="2">
    <source>
        <dbReference type="EMBL" id="KIJ04941.1"/>
    </source>
</evidence>
<dbReference type="HOGENOM" id="CLU_027591_0_0_1"/>
<feature type="region of interest" description="Disordered" evidence="1">
    <location>
        <begin position="134"/>
        <end position="156"/>
    </location>
</feature>
<dbReference type="OrthoDB" id="2585251at2759"/>
<proteinExistence type="predicted"/>
<organism evidence="2 3">
    <name type="scientific">Paxillus involutus ATCC 200175</name>
    <dbReference type="NCBI Taxonomy" id="664439"/>
    <lineage>
        <taxon>Eukaryota</taxon>
        <taxon>Fungi</taxon>
        <taxon>Dikarya</taxon>
        <taxon>Basidiomycota</taxon>
        <taxon>Agaricomycotina</taxon>
        <taxon>Agaricomycetes</taxon>
        <taxon>Agaricomycetidae</taxon>
        <taxon>Boletales</taxon>
        <taxon>Paxilineae</taxon>
        <taxon>Paxillaceae</taxon>
        <taxon>Paxillus</taxon>
    </lineage>
</organism>
<evidence type="ECO:0000313" key="3">
    <source>
        <dbReference type="Proteomes" id="UP000053647"/>
    </source>
</evidence>
<evidence type="ECO:0000256" key="1">
    <source>
        <dbReference type="SAM" id="MobiDB-lite"/>
    </source>
</evidence>
<feature type="non-terminal residue" evidence="2">
    <location>
        <position position="1"/>
    </location>
</feature>
<sequence length="449" mass="48743">STAQRIFSQTRTFFSRFASHLTAPGFTHSSVTAPAPVHAQSLLRPVHYHSSAQSIKAGFSLPVKHALYRPLSAPRLPKPPVVSPNVTHVGLGTARAFHSGRPIFQNMVDNVPIATRALWEAEWDVKMKKKTARKMRRASEMVTPKSQEMLKPKPQSIVTETQREQADASELEVYFPLEPTPAVATHILVPLAPTPTARLPLSSRTAGSTAHPLLQIPELSSIHYSHHLHSLRVSTLFARLDAANVWDDPGVNVDAYAYGLRDADHDTREKQCTVLRVTFAGWTAARVRAVIGGSAEQWCTLEETHLDGPPASLELDETSDEDTWGYGLGLSQSPTTASASAQHEFVVPTLDFSSSFAEVVHAVPPPPQPEMFLRTASELARGAAVDGWSLVSSPSSLSPASSLSLSEGDEFPFTQGSGMRAMEASWDSPSMGLSSSFVQRIGESELSGW</sequence>
<protein>
    <submittedName>
        <fullName evidence="2">Unplaced genomic scaffold PAXINscaffold_2066, whole genome shotgun sequence</fullName>
    </submittedName>
</protein>
<reference evidence="3" key="2">
    <citation type="submission" date="2015-01" db="EMBL/GenBank/DDBJ databases">
        <title>Evolutionary Origins and Diversification of the Mycorrhizal Mutualists.</title>
        <authorList>
            <consortium name="DOE Joint Genome Institute"/>
            <consortium name="Mycorrhizal Genomics Consortium"/>
            <person name="Kohler A."/>
            <person name="Kuo A."/>
            <person name="Nagy L.G."/>
            <person name="Floudas D."/>
            <person name="Copeland A."/>
            <person name="Barry K.W."/>
            <person name="Cichocki N."/>
            <person name="Veneault-Fourrey C."/>
            <person name="LaButti K."/>
            <person name="Lindquist E.A."/>
            <person name="Lipzen A."/>
            <person name="Lundell T."/>
            <person name="Morin E."/>
            <person name="Murat C."/>
            <person name="Riley R."/>
            <person name="Ohm R."/>
            <person name="Sun H."/>
            <person name="Tunlid A."/>
            <person name="Henrissat B."/>
            <person name="Grigoriev I.V."/>
            <person name="Hibbett D.S."/>
            <person name="Martin F."/>
        </authorList>
    </citation>
    <scope>NUCLEOTIDE SEQUENCE [LARGE SCALE GENOMIC DNA]</scope>
    <source>
        <strain evidence="3">ATCC 200175</strain>
    </source>
</reference>